<evidence type="ECO:0000313" key="6">
    <source>
        <dbReference type="RefSeq" id="XP_028135461.1"/>
    </source>
</evidence>
<protein>
    <submittedName>
        <fullName evidence="6">Regucalcin-like isoform X1</fullName>
    </submittedName>
</protein>
<dbReference type="SUPFAM" id="SSF63829">
    <property type="entry name" value="Calcium-dependent phosphotriesterase"/>
    <property type="match status" value="1"/>
</dbReference>
<dbReference type="InterPro" id="IPR011042">
    <property type="entry name" value="6-blade_b-propeller_TolB-like"/>
</dbReference>
<dbReference type="Proteomes" id="UP001652700">
    <property type="component" value="Unplaced"/>
</dbReference>
<keyword evidence="2" id="KW-0862">Zinc</keyword>
<gene>
    <name evidence="6" type="primary">LOC114330338</name>
</gene>
<accession>A0A6P7FHT9</accession>
<dbReference type="EnsemblMetazoa" id="XM_028279660.2">
    <property type="protein sequence ID" value="XP_028135461.1"/>
    <property type="gene ID" value="LOC114330338"/>
</dbReference>
<sequence length="304" mass="34508">MAPVIEKVVDGLTFAESPYWDANNQCLYFVDLMESTVYRYAPRSKRKLRQVKIENHKISMIIPVMERKNRFIIGLNNSIAVMDWNRKDSEVKSINKLYEVDIDYVNFFTGGKFDLTGRLWAGTTTDYGVSGNFRGKLYSFDEEGVVKCHRIGIGISNGIAFDYNNKKMYFTDSLSQRIDQYDIDFNTGSLSNRQVIFSLYNHAEFDEDAICGGMTIDKEGNLWVAVFESSRVYKINPRIPDTVLQILQFPNSQITSITFGGKHLDELYVTSAGIQGNMEEIHGCVYRVTGLDVKGVPADKGVVL</sequence>
<dbReference type="GeneID" id="114330338"/>
<dbReference type="OrthoDB" id="423498at2759"/>
<keyword evidence="5" id="KW-1185">Reference proteome</keyword>
<dbReference type="KEGG" id="dvv:114330338"/>
<dbReference type="PRINTS" id="PR01790">
    <property type="entry name" value="SMP30FAMILY"/>
</dbReference>
<dbReference type="GO" id="GO:0019853">
    <property type="term" value="P:L-ascorbic acid biosynthetic process"/>
    <property type="evidence" value="ECO:0007669"/>
    <property type="project" value="TreeGrafter"/>
</dbReference>
<comment type="similarity">
    <text evidence="1">Belongs to the SMP-30/CGR1 family.</text>
</comment>
<feature type="binding site" evidence="2">
    <location>
        <position position="157"/>
    </location>
    <ligand>
        <name>a divalent metal cation</name>
        <dbReference type="ChEBI" id="CHEBI:60240"/>
    </ligand>
</feature>
<reference evidence="6" key="1">
    <citation type="submission" date="2025-04" db="UniProtKB">
        <authorList>
            <consortium name="RefSeq"/>
        </authorList>
    </citation>
    <scope>IDENTIFICATION</scope>
    <source>
        <tissue evidence="6">Whole insect</tissue>
    </source>
</reference>
<dbReference type="GO" id="GO:0004341">
    <property type="term" value="F:gluconolactonase activity"/>
    <property type="evidence" value="ECO:0007669"/>
    <property type="project" value="TreeGrafter"/>
</dbReference>
<evidence type="ECO:0000313" key="5">
    <source>
        <dbReference type="Proteomes" id="UP001652700"/>
    </source>
</evidence>
<dbReference type="InterPro" id="IPR005511">
    <property type="entry name" value="SMP-30"/>
</dbReference>
<evidence type="ECO:0000313" key="4">
    <source>
        <dbReference type="EnsemblMetazoa" id="XP_028135461.1"/>
    </source>
</evidence>
<comment type="cofactor">
    <cofactor evidence="2">
        <name>Zn(2+)</name>
        <dbReference type="ChEBI" id="CHEBI:29105"/>
    </cofactor>
    <text evidence="2">Binds 1 divalent metal cation per subunit.</text>
</comment>
<dbReference type="Pfam" id="PF08450">
    <property type="entry name" value="SGL"/>
    <property type="match status" value="1"/>
</dbReference>
<dbReference type="PANTHER" id="PTHR10907:SF66">
    <property type="entry name" value="MIP34848P1-RELATED"/>
    <property type="match status" value="1"/>
</dbReference>
<proteinExistence type="inferred from homology"/>
<feature type="domain" description="SMP-30/Gluconolactonase/LRE-like region" evidence="3">
    <location>
        <begin position="14"/>
        <end position="272"/>
    </location>
</feature>
<evidence type="ECO:0000259" key="3">
    <source>
        <dbReference type="Pfam" id="PF08450"/>
    </source>
</evidence>
<feature type="binding site" evidence="2">
    <location>
        <position position="16"/>
    </location>
    <ligand>
        <name>a divalent metal cation</name>
        <dbReference type="ChEBI" id="CHEBI:60240"/>
    </ligand>
</feature>
<dbReference type="FunCoup" id="A0A6P7FHT9">
    <property type="interactions" value="214"/>
</dbReference>
<evidence type="ECO:0000256" key="1">
    <source>
        <dbReference type="ARBA" id="ARBA00008853"/>
    </source>
</evidence>
<keyword evidence="2" id="KW-0479">Metal-binding</keyword>
<name>A0A6P7FHT9_DIAVI</name>
<reference evidence="4" key="2">
    <citation type="submission" date="2025-05" db="UniProtKB">
        <authorList>
            <consortium name="EnsemblMetazoa"/>
        </authorList>
    </citation>
    <scope>IDENTIFICATION</scope>
</reference>
<evidence type="ECO:0000256" key="2">
    <source>
        <dbReference type="PIRSR" id="PIRSR605511-2"/>
    </source>
</evidence>
<dbReference type="InterPro" id="IPR013658">
    <property type="entry name" value="SGL"/>
</dbReference>
<dbReference type="PANTHER" id="PTHR10907">
    <property type="entry name" value="REGUCALCIN"/>
    <property type="match status" value="1"/>
</dbReference>
<dbReference type="Gene3D" id="2.120.10.30">
    <property type="entry name" value="TolB, C-terminal domain"/>
    <property type="match status" value="1"/>
</dbReference>
<organism evidence="6">
    <name type="scientific">Diabrotica virgifera virgifera</name>
    <name type="common">western corn rootworm</name>
    <dbReference type="NCBI Taxonomy" id="50390"/>
    <lineage>
        <taxon>Eukaryota</taxon>
        <taxon>Metazoa</taxon>
        <taxon>Ecdysozoa</taxon>
        <taxon>Arthropoda</taxon>
        <taxon>Hexapoda</taxon>
        <taxon>Insecta</taxon>
        <taxon>Pterygota</taxon>
        <taxon>Neoptera</taxon>
        <taxon>Endopterygota</taxon>
        <taxon>Coleoptera</taxon>
        <taxon>Polyphaga</taxon>
        <taxon>Cucujiformia</taxon>
        <taxon>Chrysomeloidea</taxon>
        <taxon>Chrysomelidae</taxon>
        <taxon>Galerucinae</taxon>
        <taxon>Diabroticina</taxon>
        <taxon>Diabroticites</taxon>
        <taxon>Diabrotica</taxon>
    </lineage>
</organism>
<dbReference type="GO" id="GO:0005509">
    <property type="term" value="F:calcium ion binding"/>
    <property type="evidence" value="ECO:0007669"/>
    <property type="project" value="TreeGrafter"/>
</dbReference>
<dbReference type="AlphaFoldDB" id="A0A6P7FHT9"/>
<dbReference type="InParanoid" id="A0A6P7FHT9"/>
<dbReference type="RefSeq" id="XP_028135461.1">
    <property type="nucleotide sequence ID" value="XM_028279660.1"/>
</dbReference>